<feature type="region of interest" description="Disordered" evidence="9">
    <location>
        <begin position="1"/>
        <end position="47"/>
    </location>
</feature>
<feature type="region of interest" description="Disordered" evidence="9">
    <location>
        <begin position="426"/>
        <end position="449"/>
    </location>
</feature>
<dbReference type="CDD" id="cd05117">
    <property type="entry name" value="STKc_CAMK"/>
    <property type="match status" value="1"/>
</dbReference>
<dbReference type="InterPro" id="IPR008271">
    <property type="entry name" value="Ser/Thr_kinase_AS"/>
</dbReference>
<evidence type="ECO:0000259" key="10">
    <source>
        <dbReference type="PROSITE" id="PS50011"/>
    </source>
</evidence>
<dbReference type="SUPFAM" id="SSF56112">
    <property type="entry name" value="Protein kinase-like (PK-like)"/>
    <property type="match status" value="1"/>
</dbReference>
<evidence type="ECO:0000256" key="9">
    <source>
        <dbReference type="SAM" id="MobiDB-lite"/>
    </source>
</evidence>
<dbReference type="GO" id="GO:0005524">
    <property type="term" value="F:ATP binding"/>
    <property type="evidence" value="ECO:0007669"/>
    <property type="project" value="UniProtKB-UniRule"/>
</dbReference>
<organism evidence="11 12">
    <name type="scientific">Eragrostis curvula</name>
    <name type="common">weeping love grass</name>
    <dbReference type="NCBI Taxonomy" id="38414"/>
    <lineage>
        <taxon>Eukaryota</taxon>
        <taxon>Viridiplantae</taxon>
        <taxon>Streptophyta</taxon>
        <taxon>Embryophyta</taxon>
        <taxon>Tracheophyta</taxon>
        <taxon>Spermatophyta</taxon>
        <taxon>Magnoliopsida</taxon>
        <taxon>Liliopsida</taxon>
        <taxon>Poales</taxon>
        <taxon>Poaceae</taxon>
        <taxon>PACMAD clade</taxon>
        <taxon>Chloridoideae</taxon>
        <taxon>Eragrostideae</taxon>
        <taxon>Eragrostidinae</taxon>
        <taxon>Eragrostis</taxon>
    </lineage>
</organism>
<dbReference type="EMBL" id="RWGY01000051">
    <property type="protein sequence ID" value="TVU05499.1"/>
    <property type="molecule type" value="Genomic_DNA"/>
</dbReference>
<dbReference type="FunFam" id="1.10.510.10:FF:000641">
    <property type="entry name" value="Serine/threonine-protein kinase PEPKR2"/>
    <property type="match status" value="1"/>
</dbReference>
<name>A0A5J9T2D3_9POAL</name>
<evidence type="ECO:0000313" key="11">
    <source>
        <dbReference type="EMBL" id="TVU05499.1"/>
    </source>
</evidence>
<dbReference type="InterPro" id="IPR011009">
    <property type="entry name" value="Kinase-like_dom_sf"/>
</dbReference>
<feature type="region of interest" description="Disordered" evidence="9">
    <location>
        <begin position="385"/>
        <end position="407"/>
    </location>
</feature>
<feature type="compositionally biased region" description="Low complexity" evidence="9">
    <location>
        <begin position="437"/>
        <end position="447"/>
    </location>
</feature>
<dbReference type="InterPro" id="IPR050205">
    <property type="entry name" value="CDPK_Ser/Thr_kinases"/>
</dbReference>
<proteinExistence type="inferred from homology"/>
<dbReference type="Gramene" id="TVU05499">
    <property type="protein sequence ID" value="TVU05499"/>
    <property type="gene ID" value="EJB05_48665"/>
</dbReference>
<dbReference type="SMART" id="SM00220">
    <property type="entry name" value="S_TKc"/>
    <property type="match status" value="1"/>
</dbReference>
<keyword evidence="6 7" id="KW-0067">ATP-binding</keyword>
<keyword evidence="1 8" id="KW-0723">Serine/threonine-protein kinase</keyword>
<dbReference type="PROSITE" id="PS50011">
    <property type="entry name" value="PROTEIN_KINASE_DOM"/>
    <property type="match status" value="1"/>
</dbReference>
<dbReference type="FunFam" id="3.30.200.20:FF:000042">
    <property type="entry name" value="Aurora kinase A"/>
    <property type="match status" value="1"/>
</dbReference>
<dbReference type="Gene3D" id="1.10.510.10">
    <property type="entry name" value="Transferase(Phosphotransferase) domain 1"/>
    <property type="match status" value="1"/>
</dbReference>
<evidence type="ECO:0000256" key="1">
    <source>
        <dbReference type="ARBA" id="ARBA00022527"/>
    </source>
</evidence>
<protein>
    <recommendedName>
        <fullName evidence="10">Protein kinase domain-containing protein</fullName>
    </recommendedName>
</protein>
<keyword evidence="3" id="KW-0677">Repeat</keyword>
<evidence type="ECO:0000256" key="2">
    <source>
        <dbReference type="ARBA" id="ARBA00022679"/>
    </source>
</evidence>
<feature type="compositionally biased region" description="Basic residues" evidence="9">
    <location>
        <begin position="1"/>
        <end position="10"/>
    </location>
</feature>
<evidence type="ECO:0000256" key="5">
    <source>
        <dbReference type="ARBA" id="ARBA00022777"/>
    </source>
</evidence>
<gene>
    <name evidence="11" type="ORF">EJB05_48665</name>
</gene>
<sequence length="493" mass="53620">MASTPRKRKGAPPACSAARSLQDLASRKRACRKSEPHPPRAGGALRRAPAVVMTAPAASGASASVVPGRGLKRKVGCIDSATRLGRRKRLESEYELGDEIGHGKFGSVRACRARAGGEEFACKALPKNGGETAHREVEIMQHLSGHPGVVTLRAVFEDADSFYLVMELCRGGRLLDEVARDGRLSERRAANVIRELMAVLKYCHEMGVVHRDIKPENVLLTKDGRLKLADFGLAVRVTNGLSSVEVVLFGQKLTGVAGSPAYVAPEILLGNYSQKVDIWAAGVLLHVLLMCTLPFEGNSAEAVFDAIKTVELDFHSGPWASVSLLARDLISQMLNRDVSSRFDADEVLRHPWVLFYTECQMRAEFSHLWTTNKAATPRIHWDRASSLSESSSSESSTDNSEEQEECSIIDTLTTAITQVRISEPKRSRLCSPANPKSSSSEASIDNSEGQDECGIVDVLTTAITQVRISEPKRSRLCSPANPLLRPSRNAVLT</sequence>
<feature type="non-terminal residue" evidence="11">
    <location>
        <position position="1"/>
    </location>
</feature>
<dbReference type="InterPro" id="IPR000719">
    <property type="entry name" value="Prot_kinase_dom"/>
</dbReference>
<evidence type="ECO:0000256" key="7">
    <source>
        <dbReference type="PROSITE-ProRule" id="PRU10141"/>
    </source>
</evidence>
<dbReference type="PROSITE" id="PS00107">
    <property type="entry name" value="PROTEIN_KINASE_ATP"/>
    <property type="match status" value="1"/>
</dbReference>
<dbReference type="PROSITE" id="PS00108">
    <property type="entry name" value="PROTEIN_KINASE_ST"/>
    <property type="match status" value="1"/>
</dbReference>
<feature type="binding site" evidence="7">
    <location>
        <position position="123"/>
    </location>
    <ligand>
        <name>ATP</name>
        <dbReference type="ChEBI" id="CHEBI:30616"/>
    </ligand>
</feature>
<feature type="domain" description="Protein kinase" evidence="10">
    <location>
        <begin position="94"/>
        <end position="353"/>
    </location>
</feature>
<accession>A0A5J9T2D3</accession>
<dbReference type="InterPro" id="IPR017441">
    <property type="entry name" value="Protein_kinase_ATP_BS"/>
</dbReference>
<keyword evidence="12" id="KW-1185">Reference proteome</keyword>
<feature type="compositionally biased region" description="Low complexity" evidence="9">
    <location>
        <begin position="385"/>
        <end position="398"/>
    </location>
</feature>
<dbReference type="PANTHER" id="PTHR24349">
    <property type="entry name" value="SERINE/THREONINE-PROTEIN KINASE"/>
    <property type="match status" value="1"/>
</dbReference>
<comment type="similarity">
    <text evidence="8">Belongs to the protein kinase superfamily.</text>
</comment>
<evidence type="ECO:0000256" key="4">
    <source>
        <dbReference type="ARBA" id="ARBA00022741"/>
    </source>
</evidence>
<keyword evidence="4 7" id="KW-0547">Nucleotide-binding</keyword>
<dbReference type="OrthoDB" id="1738954at2759"/>
<evidence type="ECO:0000256" key="6">
    <source>
        <dbReference type="ARBA" id="ARBA00022840"/>
    </source>
</evidence>
<keyword evidence="2" id="KW-0808">Transferase</keyword>
<comment type="caution">
    <text evidence="11">The sequence shown here is derived from an EMBL/GenBank/DDBJ whole genome shotgun (WGS) entry which is preliminary data.</text>
</comment>
<dbReference type="GO" id="GO:0004674">
    <property type="term" value="F:protein serine/threonine kinase activity"/>
    <property type="evidence" value="ECO:0007669"/>
    <property type="project" value="UniProtKB-KW"/>
</dbReference>
<dbReference type="Proteomes" id="UP000324897">
    <property type="component" value="Unassembled WGS sequence"/>
</dbReference>
<reference evidence="11 12" key="1">
    <citation type="journal article" date="2019" name="Sci. Rep.">
        <title>A high-quality genome of Eragrostis curvula grass provides insights into Poaceae evolution and supports new strategies to enhance forage quality.</title>
        <authorList>
            <person name="Carballo J."/>
            <person name="Santos B.A.C.M."/>
            <person name="Zappacosta D."/>
            <person name="Garbus I."/>
            <person name="Selva J.P."/>
            <person name="Gallo C.A."/>
            <person name="Diaz A."/>
            <person name="Albertini E."/>
            <person name="Caccamo M."/>
            <person name="Echenique V."/>
        </authorList>
    </citation>
    <scope>NUCLEOTIDE SEQUENCE [LARGE SCALE GENOMIC DNA]</scope>
    <source>
        <strain evidence="12">cv. Victoria</strain>
        <tissue evidence="11">Leaf</tissue>
    </source>
</reference>
<evidence type="ECO:0000256" key="3">
    <source>
        <dbReference type="ARBA" id="ARBA00022737"/>
    </source>
</evidence>
<evidence type="ECO:0000256" key="8">
    <source>
        <dbReference type="RuleBase" id="RU000304"/>
    </source>
</evidence>
<keyword evidence="5" id="KW-0418">Kinase</keyword>
<evidence type="ECO:0000313" key="12">
    <source>
        <dbReference type="Proteomes" id="UP000324897"/>
    </source>
</evidence>
<dbReference type="Pfam" id="PF00069">
    <property type="entry name" value="Pkinase"/>
    <property type="match status" value="1"/>
</dbReference>
<dbReference type="AlphaFoldDB" id="A0A5J9T2D3"/>